<dbReference type="InterPro" id="IPR037294">
    <property type="entry name" value="ABC_BtuC-like"/>
</dbReference>
<evidence type="ECO:0000256" key="5">
    <source>
        <dbReference type="ARBA" id="ARBA00022692"/>
    </source>
</evidence>
<dbReference type="CDD" id="cd06550">
    <property type="entry name" value="TM_ABC_iron-siderophores_like"/>
    <property type="match status" value="1"/>
</dbReference>
<feature type="transmembrane region" description="Helical" evidence="9">
    <location>
        <begin position="152"/>
        <end position="171"/>
    </location>
</feature>
<dbReference type="GO" id="GO:0005886">
    <property type="term" value="C:plasma membrane"/>
    <property type="evidence" value="ECO:0007669"/>
    <property type="project" value="UniProtKB-SubCell"/>
</dbReference>
<dbReference type="PANTHER" id="PTHR30472">
    <property type="entry name" value="FERRIC ENTEROBACTIN TRANSPORT SYSTEM PERMEASE PROTEIN"/>
    <property type="match status" value="1"/>
</dbReference>
<gene>
    <name evidence="10" type="ORF">NCTC8139_03423</name>
</gene>
<feature type="transmembrane region" description="Helical" evidence="9">
    <location>
        <begin position="313"/>
        <end position="333"/>
    </location>
</feature>
<dbReference type="AlphaFoldDB" id="A0ABD7V6S8"/>
<comment type="subcellular location">
    <subcellularLocation>
        <location evidence="1">Cell membrane</location>
        <topology evidence="1">Multi-pass membrane protein</topology>
    </subcellularLocation>
</comment>
<keyword evidence="5 9" id="KW-0812">Transmembrane</keyword>
<dbReference type="Proteomes" id="UP000360750">
    <property type="component" value="Unassembled WGS sequence"/>
</dbReference>
<keyword evidence="3" id="KW-0813">Transport</keyword>
<evidence type="ECO:0000256" key="9">
    <source>
        <dbReference type="SAM" id="Phobius"/>
    </source>
</evidence>
<feature type="transmembrane region" description="Helical" evidence="9">
    <location>
        <begin position="225"/>
        <end position="247"/>
    </location>
</feature>
<feature type="region of interest" description="Disordered" evidence="8">
    <location>
        <begin position="1"/>
        <end position="26"/>
    </location>
</feature>
<keyword evidence="6 9" id="KW-1133">Transmembrane helix</keyword>
<feature type="compositionally biased region" description="Basic and acidic residues" evidence="8">
    <location>
        <begin position="1"/>
        <end position="18"/>
    </location>
</feature>
<evidence type="ECO:0000256" key="4">
    <source>
        <dbReference type="ARBA" id="ARBA00022475"/>
    </source>
</evidence>
<evidence type="ECO:0000256" key="7">
    <source>
        <dbReference type="ARBA" id="ARBA00023136"/>
    </source>
</evidence>
<reference evidence="10 11" key="1">
    <citation type="submission" date="2019-02" db="EMBL/GenBank/DDBJ databases">
        <authorList>
            <consortium name="Pathogen Informatics"/>
        </authorList>
    </citation>
    <scope>NUCLEOTIDE SEQUENCE [LARGE SCALE GENOMIC DNA]</scope>
    <source>
        <strain evidence="10 11">3012STDY6756503</strain>
    </source>
</reference>
<name>A0ABD7V6S8_9ACTN</name>
<evidence type="ECO:0000256" key="2">
    <source>
        <dbReference type="ARBA" id="ARBA00007935"/>
    </source>
</evidence>
<feature type="transmembrane region" description="Helical" evidence="9">
    <location>
        <begin position="126"/>
        <end position="146"/>
    </location>
</feature>
<feature type="transmembrane region" description="Helical" evidence="9">
    <location>
        <begin position="272"/>
        <end position="301"/>
    </location>
</feature>
<dbReference type="SUPFAM" id="SSF81345">
    <property type="entry name" value="ABC transporter involved in vitamin B12 uptake, BtuC"/>
    <property type="match status" value="1"/>
</dbReference>
<evidence type="ECO:0000256" key="1">
    <source>
        <dbReference type="ARBA" id="ARBA00004651"/>
    </source>
</evidence>
<proteinExistence type="inferred from homology"/>
<sequence length="368" mass="37763">MSRGVDGRRGRPGFERGRGRPGFESAGTTTGRRVGVVAAAILVLFGVCLLAVLVGPAGLTAKGVLIELADRIPFVDADSGLSTRQQTILWEVRVPRIVLGALVGAMLAVAGAAYQGVFRNPLADPYLLGVSSGAGLGATTAIVIGGALGTAALPPAAFVGGLVAVAATYALGRTVGGARTEVVIILAGVAVAAFANAIQTFLMQQHDETLRQVYSWMLGRLATDGWSEVLAVLPYVVVCIVVVLLFARTLDVMAVGDIEASSLGIRPERVRLFLVCIATLGTAAVVSVSGLIGFVGIVIPHAVRLLVGPGHRLLVPLSLLVGAAFLVLADVVARTAMSPAELPIGVVTAAIGAPFFLVVLRRSGREAQ</sequence>
<evidence type="ECO:0000313" key="11">
    <source>
        <dbReference type="Proteomes" id="UP000360750"/>
    </source>
</evidence>
<evidence type="ECO:0000256" key="3">
    <source>
        <dbReference type="ARBA" id="ARBA00022448"/>
    </source>
</evidence>
<dbReference type="Gene3D" id="1.10.3470.10">
    <property type="entry name" value="ABC transporter involved in vitamin B12 uptake, BtuC"/>
    <property type="match status" value="1"/>
</dbReference>
<feature type="transmembrane region" description="Helical" evidence="9">
    <location>
        <begin position="34"/>
        <end position="55"/>
    </location>
</feature>
<dbReference type="PANTHER" id="PTHR30472:SF25">
    <property type="entry name" value="ABC TRANSPORTER PERMEASE PROTEIN MJ0876-RELATED"/>
    <property type="match status" value="1"/>
</dbReference>
<dbReference type="FunFam" id="1.10.3470.10:FF:000001">
    <property type="entry name" value="Vitamin B12 ABC transporter permease BtuC"/>
    <property type="match status" value="1"/>
</dbReference>
<keyword evidence="7 9" id="KW-0472">Membrane</keyword>
<feature type="transmembrane region" description="Helical" evidence="9">
    <location>
        <begin position="183"/>
        <end position="205"/>
    </location>
</feature>
<comment type="caution">
    <text evidence="10">The sequence shown here is derived from an EMBL/GenBank/DDBJ whole genome shotgun (WGS) entry which is preliminary data.</text>
</comment>
<evidence type="ECO:0000256" key="6">
    <source>
        <dbReference type="ARBA" id="ARBA00022989"/>
    </source>
</evidence>
<dbReference type="EMBL" id="CAACYD010000007">
    <property type="protein sequence ID" value="VFA89851.1"/>
    <property type="molecule type" value="Genomic_DNA"/>
</dbReference>
<organism evidence="10 11">
    <name type="scientific">Gordonia paraffinivorans</name>
    <dbReference type="NCBI Taxonomy" id="175628"/>
    <lineage>
        <taxon>Bacteria</taxon>
        <taxon>Bacillati</taxon>
        <taxon>Actinomycetota</taxon>
        <taxon>Actinomycetes</taxon>
        <taxon>Mycobacteriales</taxon>
        <taxon>Gordoniaceae</taxon>
        <taxon>Gordonia</taxon>
    </lineage>
</organism>
<accession>A0ABD7V6S8</accession>
<feature type="transmembrane region" description="Helical" evidence="9">
    <location>
        <begin position="97"/>
        <end position="114"/>
    </location>
</feature>
<feature type="transmembrane region" description="Helical" evidence="9">
    <location>
        <begin position="340"/>
        <end position="360"/>
    </location>
</feature>
<dbReference type="InterPro" id="IPR000522">
    <property type="entry name" value="ABC_transptr_permease_BtuC"/>
</dbReference>
<protein>
    <submittedName>
        <fullName evidence="10">Probable ABC transporter permease protein HI_1471</fullName>
    </submittedName>
</protein>
<evidence type="ECO:0000256" key="8">
    <source>
        <dbReference type="SAM" id="MobiDB-lite"/>
    </source>
</evidence>
<keyword evidence="4" id="KW-1003">Cell membrane</keyword>
<evidence type="ECO:0000313" key="10">
    <source>
        <dbReference type="EMBL" id="VFA89851.1"/>
    </source>
</evidence>
<comment type="similarity">
    <text evidence="2">Belongs to the binding-protein-dependent transport system permease family. FecCD subfamily.</text>
</comment>
<dbReference type="Pfam" id="PF01032">
    <property type="entry name" value="FecCD"/>
    <property type="match status" value="1"/>
</dbReference>